<feature type="compositionally biased region" description="Polar residues" evidence="2">
    <location>
        <begin position="87"/>
        <end position="99"/>
    </location>
</feature>
<feature type="compositionally biased region" description="Polar residues" evidence="2">
    <location>
        <begin position="331"/>
        <end position="344"/>
    </location>
</feature>
<dbReference type="Pfam" id="PF13920">
    <property type="entry name" value="zf-C3HC4_3"/>
    <property type="match status" value="2"/>
</dbReference>
<keyword evidence="1" id="KW-0175">Coiled coil</keyword>
<dbReference type="GeneID" id="107403640"/>
<reference evidence="4" key="1">
    <citation type="submission" date="2025-08" db="UniProtKB">
        <authorList>
            <consortium name="RefSeq"/>
        </authorList>
    </citation>
    <scope>IDENTIFICATION</scope>
    <source>
        <tissue evidence="4">Seedling</tissue>
    </source>
</reference>
<dbReference type="PANTHER" id="PTHR47820:SF3">
    <property type="entry name" value="OS07G0499800 PROTEIN"/>
    <property type="match status" value="1"/>
</dbReference>
<feature type="region of interest" description="Disordered" evidence="2">
    <location>
        <begin position="695"/>
        <end position="733"/>
    </location>
</feature>
<feature type="compositionally biased region" description="Basic and acidic residues" evidence="2">
    <location>
        <begin position="244"/>
        <end position="259"/>
    </location>
</feature>
<sequence>MASCAPFGCVLRDHNRRDRCRAEINARATQTALQKNLKNLVRNHLQTCVSISPETSQNQQQINDPDSSWIGNNEEERQTNDVDTLGLANSATSSPGPSTSRREDNNVLVRSDSLGEISSLRASSLVQIWERRLSKSHSMNSNASRCDSGTSCNEIASSAASSVDERFDVCPAPEDSFSAWNGERNAQSDQPCCSSSQEQSLDSGESERVRVADIIRRFTAANQVQSSLSSLSDDNSSTNASPSGEHERSSTPDQLEHRGFSPVTYSPRIRGRQAFNDLPMQIERDRHGELEKLVDRRLVSRFPQKDQIQSLLRHRLLQSNIAIHEQEGPESRSSQFNKQPQSSTIMHLRPQREIVNDTIDSDNSSIPITPNEGAHTHEANCTEQQSPVLEQNSLSYASEDLQENLNPSSDVTWQGIISETGNLESQKTTDSTTLSDGWYTNDAAEEVCNSENEMCRLRESQSTSSLQIPPSSLLGSWGCQDNEVGDESDLATSTSPTPSPHQHLPSQTYYHGTTQCSPARITSSIELEAIYDLRRHMEQLSHEMSELRKSMKLKEKEHHVKGHQRKAIVVYAGRCGHMCTCLKCAHELQRSSGKCPICGAPIVDVVRAYMDTNYPSIESRERFDNGFDQQGATAHSDNQTDSRSPQREIANDTIDSDNSSIPITPNEGAHIHEANCTEQQSPVLEQNSLSYASEDVQENLNPSSDIIRQGTISETGNVESQKTTDSTTLSDGWDTNDAVEEVEDNYQQYSETNYDWISDISRPRSHWEDRRKAWYQKMHNCNSENEICRLLERRTVSNFHCSAFRERIERLMVTHLERQVRQENEEEDEEQNHEQLMTFLQRRMHLAETQQQHQQELEKEEEQEQQQQQHLQELEKEEEQEQQQQQHLQEEEEEEKEEEIVNSGQYQEGSDYINQSTSSLQIPPSSLLGSWGYQDNEVGDESDLATSTSPTPSPHQHLPSQSYYHGTTQCSPARITSSIELEAIYDLRRHMEQLSHEMSELRKSIKVCMDMQMTMQQSIKQEVNSGSLLSILLPFIYTPIIQQLKTVFFLFKEKEHHVKGHQRKAIVVYATRCSPLYRCGHMCTCLKCAHELQWSSGKCPICGAPIVDVVRAYKDT</sequence>
<feature type="region of interest" description="Disordered" evidence="2">
    <location>
        <begin position="325"/>
        <end position="344"/>
    </location>
</feature>
<name>A0ABM3ZVE5_ZIZJJ</name>
<evidence type="ECO:0000313" key="4">
    <source>
        <dbReference type="RefSeq" id="XP_060668456.1"/>
    </source>
</evidence>
<feature type="compositionally biased region" description="Polar residues" evidence="2">
    <location>
        <begin position="627"/>
        <end position="637"/>
    </location>
</feature>
<dbReference type="Proteomes" id="UP001652623">
    <property type="component" value="Chromosome 1"/>
</dbReference>
<feature type="compositionally biased region" description="Polar residues" evidence="2">
    <location>
        <begin position="958"/>
        <end position="968"/>
    </location>
</feature>
<feature type="region of interest" description="Disordered" evidence="2">
    <location>
        <begin position="460"/>
        <end position="506"/>
    </location>
</feature>
<evidence type="ECO:0000256" key="1">
    <source>
        <dbReference type="SAM" id="Coils"/>
    </source>
</evidence>
<feature type="compositionally biased region" description="Polar residues" evidence="2">
    <location>
        <begin position="698"/>
        <end position="730"/>
    </location>
</feature>
<organism evidence="3 4">
    <name type="scientific">Ziziphus jujuba</name>
    <name type="common">Chinese jujube</name>
    <name type="synonym">Ziziphus sativa</name>
    <dbReference type="NCBI Taxonomy" id="326968"/>
    <lineage>
        <taxon>Eukaryota</taxon>
        <taxon>Viridiplantae</taxon>
        <taxon>Streptophyta</taxon>
        <taxon>Embryophyta</taxon>
        <taxon>Tracheophyta</taxon>
        <taxon>Spermatophyta</taxon>
        <taxon>Magnoliopsida</taxon>
        <taxon>eudicotyledons</taxon>
        <taxon>Gunneridae</taxon>
        <taxon>Pentapetalae</taxon>
        <taxon>rosids</taxon>
        <taxon>fabids</taxon>
        <taxon>Rosales</taxon>
        <taxon>Rhamnaceae</taxon>
        <taxon>Paliureae</taxon>
        <taxon>Ziziphus</taxon>
    </lineage>
</organism>
<feature type="compositionally biased region" description="Basic and acidic residues" evidence="2">
    <location>
        <begin position="638"/>
        <end position="650"/>
    </location>
</feature>
<feature type="compositionally biased region" description="Polar residues" evidence="2">
    <location>
        <begin position="902"/>
        <end position="928"/>
    </location>
</feature>
<accession>A0ABM3ZVE5</accession>
<dbReference type="RefSeq" id="XP_060668456.1">
    <property type="nucleotide sequence ID" value="XM_060812473.1"/>
</dbReference>
<feature type="region of interest" description="Disordered" evidence="2">
    <location>
        <begin position="225"/>
        <end position="268"/>
    </location>
</feature>
<keyword evidence="3" id="KW-1185">Reference proteome</keyword>
<feature type="compositionally biased region" description="Acidic residues" evidence="2">
    <location>
        <begin position="890"/>
        <end position="900"/>
    </location>
</feature>
<feature type="region of interest" description="Disordered" evidence="2">
    <location>
        <begin position="847"/>
        <end position="968"/>
    </location>
</feature>
<evidence type="ECO:0000313" key="3">
    <source>
        <dbReference type="Proteomes" id="UP001652623"/>
    </source>
</evidence>
<feature type="compositionally biased region" description="Polar residues" evidence="2">
    <location>
        <begin position="460"/>
        <end position="474"/>
    </location>
</feature>
<proteinExistence type="predicted"/>
<feature type="compositionally biased region" description="Low complexity" evidence="2">
    <location>
        <begin position="226"/>
        <end position="241"/>
    </location>
</feature>
<feature type="region of interest" description="Disordered" evidence="2">
    <location>
        <begin position="359"/>
        <end position="385"/>
    </location>
</feature>
<feature type="region of interest" description="Disordered" evidence="2">
    <location>
        <begin position="180"/>
        <end position="206"/>
    </location>
</feature>
<feature type="region of interest" description="Disordered" evidence="2">
    <location>
        <begin position="51"/>
        <end position="106"/>
    </location>
</feature>
<feature type="compositionally biased region" description="Polar residues" evidence="2">
    <location>
        <begin position="184"/>
        <end position="203"/>
    </location>
</feature>
<gene>
    <name evidence="4" type="primary">LOC107403640</name>
</gene>
<dbReference type="InterPro" id="IPR013083">
    <property type="entry name" value="Znf_RING/FYVE/PHD"/>
</dbReference>
<dbReference type="Gene3D" id="3.30.40.10">
    <property type="entry name" value="Zinc/RING finger domain, C3HC4 (zinc finger)"/>
    <property type="match status" value="2"/>
</dbReference>
<feature type="region of interest" description="Disordered" evidence="2">
    <location>
        <begin position="627"/>
        <end position="667"/>
    </location>
</feature>
<dbReference type="PANTHER" id="PTHR47820">
    <property type="entry name" value="BNAC05G24000D PROTEIN"/>
    <property type="match status" value="1"/>
</dbReference>
<protein>
    <submittedName>
        <fullName evidence="4">Stress response protein nst1</fullName>
    </submittedName>
</protein>
<feature type="compositionally biased region" description="Polar residues" evidence="2">
    <location>
        <begin position="51"/>
        <end position="71"/>
    </location>
</feature>
<evidence type="ECO:0000256" key="2">
    <source>
        <dbReference type="SAM" id="MobiDB-lite"/>
    </source>
</evidence>
<feature type="coiled-coil region" evidence="1">
    <location>
        <begin position="530"/>
        <end position="557"/>
    </location>
</feature>